<dbReference type="Proteomes" id="UP000198600">
    <property type="component" value="Chromosome I"/>
</dbReference>
<evidence type="ECO:0000256" key="1">
    <source>
        <dbReference type="SAM" id="Phobius"/>
    </source>
</evidence>
<dbReference type="OrthoDB" id="7032302at2"/>
<keyword evidence="1" id="KW-1133">Transmembrane helix</keyword>
<feature type="transmembrane region" description="Helical" evidence="1">
    <location>
        <begin position="83"/>
        <end position="116"/>
    </location>
</feature>
<organism evidence="2 3">
    <name type="scientific">Pseudomonas mucidolens</name>
    <dbReference type="NCBI Taxonomy" id="46679"/>
    <lineage>
        <taxon>Bacteria</taxon>
        <taxon>Pseudomonadati</taxon>
        <taxon>Pseudomonadota</taxon>
        <taxon>Gammaproteobacteria</taxon>
        <taxon>Pseudomonadales</taxon>
        <taxon>Pseudomonadaceae</taxon>
        <taxon>Pseudomonas</taxon>
    </lineage>
</organism>
<proteinExistence type="predicted"/>
<protein>
    <submittedName>
        <fullName evidence="2">Uncharacterized protein</fullName>
    </submittedName>
</protein>
<evidence type="ECO:0000313" key="3">
    <source>
        <dbReference type="Proteomes" id="UP000198600"/>
    </source>
</evidence>
<reference evidence="3" key="1">
    <citation type="submission" date="2016-10" db="EMBL/GenBank/DDBJ databases">
        <authorList>
            <person name="Varghese N."/>
            <person name="Submissions S."/>
        </authorList>
    </citation>
    <scope>NUCLEOTIDE SEQUENCE [LARGE SCALE GENOMIC DNA]</scope>
    <source>
        <strain evidence="3">LMG 2223</strain>
    </source>
</reference>
<dbReference type="AlphaFoldDB" id="A0A1H2M0M9"/>
<gene>
    <name evidence="2" type="ORF">SAMN05216202_0821</name>
</gene>
<keyword evidence="1" id="KW-0472">Membrane</keyword>
<accession>A0A1H2M0M9</accession>
<sequence length="122" mass="13254">MSRRLPLIVLLVALPLWLAASYAARYGFMEHGQWVGICADEASRWECQVRAKLGLMIHFKVMGWAALITAVLGFLLPGRAGWGLAVLALAFGLPALALYNTSYAVFALVIAGLRLVRAQRAA</sequence>
<keyword evidence="1" id="KW-0812">Transmembrane</keyword>
<dbReference type="STRING" id="46679.SAMN05216202_0821"/>
<dbReference type="RefSeq" id="WP_084380813.1">
    <property type="nucleotide sequence ID" value="NZ_LS483433.1"/>
</dbReference>
<evidence type="ECO:0000313" key="2">
    <source>
        <dbReference type="EMBL" id="SDU86797.1"/>
    </source>
</evidence>
<name>A0A1H2M0M9_9PSED</name>
<keyword evidence="3" id="KW-1185">Reference proteome</keyword>
<feature type="transmembrane region" description="Helical" evidence="1">
    <location>
        <begin position="55"/>
        <end position="76"/>
    </location>
</feature>
<dbReference type="EMBL" id="LT629802">
    <property type="protein sequence ID" value="SDU86797.1"/>
    <property type="molecule type" value="Genomic_DNA"/>
</dbReference>